<dbReference type="PANTHER" id="PTHR14217">
    <property type="entry name" value="INOSITOL-TETRAKISPHOSPHATE 1-KINASE"/>
    <property type="match status" value="1"/>
</dbReference>
<dbReference type="FunFam" id="3.30.1490.220:FF:000002">
    <property type="entry name" value="Inositol-tetrakisphosphate 1-kinase"/>
    <property type="match status" value="1"/>
</dbReference>
<dbReference type="OrthoDB" id="25308at2759"/>
<proteinExistence type="inferred from homology"/>
<comment type="subcellular location">
    <subcellularLocation>
        <location evidence="2">Nucleus</location>
    </subcellularLocation>
</comment>
<dbReference type="Pfam" id="PF05770">
    <property type="entry name" value="Ins134_P3_kin"/>
    <property type="match status" value="1"/>
</dbReference>
<dbReference type="GO" id="GO:0047325">
    <property type="term" value="F:inositol-3,4,5,6-tetrakisphosphate 1-kinase activity"/>
    <property type="evidence" value="ECO:0007669"/>
    <property type="project" value="UniProtKB-EC"/>
</dbReference>
<dbReference type="Gene3D" id="3.30.1490.220">
    <property type="match status" value="1"/>
</dbReference>
<dbReference type="GO" id="GO:0046983">
    <property type="term" value="F:protein dimerization activity"/>
    <property type="evidence" value="ECO:0007669"/>
    <property type="project" value="InterPro"/>
</dbReference>
<feature type="coiled-coil region" evidence="19">
    <location>
        <begin position="523"/>
        <end position="550"/>
    </location>
</feature>
<evidence type="ECO:0000256" key="6">
    <source>
        <dbReference type="ARBA" id="ARBA00022723"/>
    </source>
</evidence>
<evidence type="ECO:0000256" key="5">
    <source>
        <dbReference type="ARBA" id="ARBA00022679"/>
    </source>
</evidence>
<dbReference type="Proteomes" id="UP000634136">
    <property type="component" value="Unassembled WGS sequence"/>
</dbReference>
<comment type="subunit">
    <text evidence="4">Monomer.</text>
</comment>
<evidence type="ECO:0000256" key="7">
    <source>
        <dbReference type="ARBA" id="ARBA00022741"/>
    </source>
</evidence>
<dbReference type="Gene3D" id="3.40.50.11370">
    <property type="match status" value="1"/>
</dbReference>
<keyword evidence="13" id="KW-0804">Transcription</keyword>
<evidence type="ECO:0000256" key="11">
    <source>
        <dbReference type="ARBA" id="ARBA00023015"/>
    </source>
</evidence>
<feature type="region of interest" description="Disordered" evidence="20">
    <location>
        <begin position="562"/>
        <end position="600"/>
    </location>
</feature>
<dbReference type="InterPro" id="IPR033896">
    <property type="entry name" value="MEF2-like_N"/>
</dbReference>
<evidence type="ECO:0000256" key="9">
    <source>
        <dbReference type="ARBA" id="ARBA00022840"/>
    </source>
</evidence>
<gene>
    <name evidence="22" type="ORF">G2W53_032082</name>
</gene>
<comment type="catalytic activity">
    <reaction evidence="16">
        <text>1D-myo-inositol 1,3,4-trisphosphate + ATP = 1D-myo-inositol 1,3,4,5-tetrakisphosphate + ADP + H(+)</text>
        <dbReference type="Rhea" id="RHEA:13253"/>
        <dbReference type="ChEBI" id="CHEBI:15378"/>
        <dbReference type="ChEBI" id="CHEBI:30616"/>
        <dbReference type="ChEBI" id="CHEBI:57895"/>
        <dbReference type="ChEBI" id="CHEBI:58414"/>
        <dbReference type="ChEBI" id="CHEBI:456216"/>
        <dbReference type="EC" id="2.7.1.159"/>
    </reaction>
    <physiologicalReaction direction="left-to-right" evidence="16">
        <dbReference type="Rhea" id="RHEA:13254"/>
    </physiologicalReaction>
</comment>
<accession>A0A834SWH9</accession>
<evidence type="ECO:0000256" key="17">
    <source>
        <dbReference type="ARBA" id="ARBA00051366"/>
    </source>
</evidence>
<keyword evidence="8 22" id="KW-0418">Kinase</keyword>
<dbReference type="Gene3D" id="3.40.1810.10">
    <property type="entry name" value="Transcription factor, MADS-box"/>
    <property type="match status" value="1"/>
</dbReference>
<dbReference type="PROSITE" id="PS50066">
    <property type="entry name" value="MADS_BOX_2"/>
    <property type="match status" value="1"/>
</dbReference>
<name>A0A834SWH9_9FABA</name>
<dbReference type="InterPro" id="IPR040464">
    <property type="entry name" value="InsP(3)kin_ATP-grasp"/>
</dbReference>
<dbReference type="AlphaFoldDB" id="A0A834SWH9"/>
<evidence type="ECO:0000256" key="12">
    <source>
        <dbReference type="ARBA" id="ARBA00023125"/>
    </source>
</evidence>
<protein>
    <submittedName>
        <fullName evidence="22">Inositol-tetrakisphosphate 1-kinase 3-like isoform X1</fullName>
    </submittedName>
</protein>
<evidence type="ECO:0000256" key="8">
    <source>
        <dbReference type="ARBA" id="ARBA00022777"/>
    </source>
</evidence>
<dbReference type="FunFam" id="3.40.1810.10:FF:000006">
    <property type="entry name" value="Agamous-like MADS-box protein AGL62"/>
    <property type="match status" value="1"/>
</dbReference>
<comment type="similarity">
    <text evidence="3">Belongs to the ITPK1 family.</text>
</comment>
<dbReference type="PANTHER" id="PTHR14217:SF19">
    <property type="entry name" value="INOSITOL-TETRAKISPHOSPHATE 1-KINASE 2"/>
    <property type="match status" value="1"/>
</dbReference>
<dbReference type="GO" id="GO:0032957">
    <property type="term" value="P:inositol trisphosphate metabolic process"/>
    <property type="evidence" value="ECO:0007669"/>
    <property type="project" value="InterPro"/>
</dbReference>
<dbReference type="CDD" id="cd00265">
    <property type="entry name" value="MADS_MEF2_like"/>
    <property type="match status" value="1"/>
</dbReference>
<dbReference type="GO" id="GO:0045944">
    <property type="term" value="P:positive regulation of transcription by RNA polymerase II"/>
    <property type="evidence" value="ECO:0007669"/>
    <property type="project" value="InterPro"/>
</dbReference>
<evidence type="ECO:0000256" key="15">
    <source>
        <dbReference type="ARBA" id="ARBA00033645"/>
    </source>
</evidence>
<dbReference type="GO" id="GO:0005737">
    <property type="term" value="C:cytoplasm"/>
    <property type="evidence" value="ECO:0007669"/>
    <property type="project" value="TreeGrafter"/>
</dbReference>
<evidence type="ECO:0000256" key="14">
    <source>
        <dbReference type="ARBA" id="ARBA00023242"/>
    </source>
</evidence>
<dbReference type="GO" id="GO:0000287">
    <property type="term" value="F:magnesium ion binding"/>
    <property type="evidence" value="ECO:0007669"/>
    <property type="project" value="InterPro"/>
</dbReference>
<dbReference type="EMBL" id="JAAIUW010000010">
    <property type="protein sequence ID" value="KAF7811106.1"/>
    <property type="molecule type" value="Genomic_DNA"/>
</dbReference>
<dbReference type="Pfam" id="PF17927">
    <property type="entry name" value="Ins134_P3_kin_N"/>
    <property type="match status" value="1"/>
</dbReference>
<comment type="catalytic activity">
    <reaction evidence="15">
        <text>1D-myo-inositol 3,4,5,6-tetrakisphosphate + ATP = 1D-myo-inositol 1,3,4,5,6-pentakisphosphate + ADP + H(+)</text>
        <dbReference type="Rhea" id="RHEA:12452"/>
        <dbReference type="ChEBI" id="CHEBI:15378"/>
        <dbReference type="ChEBI" id="CHEBI:30616"/>
        <dbReference type="ChEBI" id="CHEBI:57539"/>
        <dbReference type="ChEBI" id="CHEBI:57733"/>
        <dbReference type="ChEBI" id="CHEBI:456216"/>
        <dbReference type="EC" id="2.7.1.134"/>
    </reaction>
    <physiologicalReaction direction="left-to-right" evidence="15">
        <dbReference type="Rhea" id="RHEA:12453"/>
    </physiologicalReaction>
    <physiologicalReaction direction="right-to-left" evidence="15">
        <dbReference type="Rhea" id="RHEA:12454"/>
    </physiologicalReaction>
</comment>
<keyword evidence="7" id="KW-0547">Nucleotide-binding</keyword>
<evidence type="ECO:0000313" key="22">
    <source>
        <dbReference type="EMBL" id="KAF7811106.1"/>
    </source>
</evidence>
<dbReference type="SMART" id="SM00432">
    <property type="entry name" value="MADS"/>
    <property type="match status" value="1"/>
</dbReference>
<evidence type="ECO:0000256" key="18">
    <source>
        <dbReference type="ARBA" id="ARBA00051721"/>
    </source>
</evidence>
<evidence type="ECO:0000259" key="21">
    <source>
        <dbReference type="PROSITE" id="PS50066"/>
    </source>
</evidence>
<keyword evidence="9" id="KW-0067">ATP-binding</keyword>
<keyword evidence="10" id="KW-0460">Magnesium</keyword>
<keyword evidence="11" id="KW-0805">Transcription regulation</keyword>
<dbReference type="GO" id="GO:0005634">
    <property type="term" value="C:nucleus"/>
    <property type="evidence" value="ECO:0007669"/>
    <property type="project" value="UniProtKB-SubCell"/>
</dbReference>
<organism evidence="22 23">
    <name type="scientific">Senna tora</name>
    <dbReference type="NCBI Taxonomy" id="362788"/>
    <lineage>
        <taxon>Eukaryota</taxon>
        <taxon>Viridiplantae</taxon>
        <taxon>Streptophyta</taxon>
        <taxon>Embryophyta</taxon>
        <taxon>Tracheophyta</taxon>
        <taxon>Spermatophyta</taxon>
        <taxon>Magnoliopsida</taxon>
        <taxon>eudicotyledons</taxon>
        <taxon>Gunneridae</taxon>
        <taxon>Pentapetalae</taxon>
        <taxon>rosids</taxon>
        <taxon>fabids</taxon>
        <taxon>Fabales</taxon>
        <taxon>Fabaceae</taxon>
        <taxon>Caesalpinioideae</taxon>
        <taxon>Cassia clade</taxon>
        <taxon>Senna</taxon>
    </lineage>
</organism>
<evidence type="ECO:0000256" key="1">
    <source>
        <dbReference type="ARBA" id="ARBA00001946"/>
    </source>
</evidence>
<dbReference type="GO" id="GO:0052835">
    <property type="term" value="F:inositol-3,4,6-trisphosphate 1-kinase activity"/>
    <property type="evidence" value="ECO:0007669"/>
    <property type="project" value="UniProtKB-ARBA"/>
</dbReference>
<evidence type="ECO:0000256" key="16">
    <source>
        <dbReference type="ARBA" id="ARBA00051312"/>
    </source>
</evidence>
<feature type="compositionally biased region" description="Pro residues" evidence="20">
    <location>
        <begin position="565"/>
        <end position="600"/>
    </location>
</feature>
<keyword evidence="12" id="KW-0238">DNA-binding</keyword>
<dbReference type="InterPro" id="IPR036879">
    <property type="entry name" value="TF_MADSbox_sf"/>
</dbReference>
<reference evidence="22" key="1">
    <citation type="submission" date="2020-09" db="EMBL/GenBank/DDBJ databases">
        <title>Genome-Enabled Discovery of Anthraquinone Biosynthesis in Senna tora.</title>
        <authorList>
            <person name="Kang S.-H."/>
            <person name="Pandey R.P."/>
            <person name="Lee C.-M."/>
            <person name="Sim J.-S."/>
            <person name="Jeong J.-T."/>
            <person name="Choi B.-S."/>
            <person name="Jung M."/>
            <person name="Ginzburg D."/>
            <person name="Zhao K."/>
            <person name="Won S.Y."/>
            <person name="Oh T.-J."/>
            <person name="Yu Y."/>
            <person name="Kim N.-H."/>
            <person name="Lee O.R."/>
            <person name="Lee T.-H."/>
            <person name="Bashyal P."/>
            <person name="Kim T.-S."/>
            <person name="Lee W.-H."/>
            <person name="Kawkins C."/>
            <person name="Kim C.-K."/>
            <person name="Kim J.S."/>
            <person name="Ahn B.O."/>
            <person name="Rhee S.Y."/>
            <person name="Sohng J.K."/>
        </authorList>
    </citation>
    <scope>NUCLEOTIDE SEQUENCE</scope>
    <source>
        <tissue evidence="22">Leaf</tissue>
    </source>
</reference>
<dbReference type="SUPFAM" id="SSF55455">
    <property type="entry name" value="SRF-like"/>
    <property type="match status" value="1"/>
</dbReference>
<comment type="cofactor">
    <cofactor evidence="1">
        <name>Mg(2+)</name>
        <dbReference type="ChEBI" id="CHEBI:18420"/>
    </cofactor>
</comment>
<comment type="catalytic activity">
    <reaction evidence="18">
        <text>1D-myo-inositol 3,4,6-trisphosphate + ATP = 1D-myo-inositol 1,3,4,6-tetrakisphosphate + ADP + H(+)</text>
        <dbReference type="Rhea" id="RHEA:70287"/>
        <dbReference type="ChEBI" id="CHEBI:15378"/>
        <dbReference type="ChEBI" id="CHEBI:30616"/>
        <dbReference type="ChEBI" id="CHEBI:57660"/>
        <dbReference type="ChEBI" id="CHEBI:189099"/>
        <dbReference type="ChEBI" id="CHEBI:456216"/>
    </reaction>
    <physiologicalReaction direction="left-to-right" evidence="18">
        <dbReference type="Rhea" id="RHEA:70288"/>
    </physiologicalReaction>
</comment>
<dbReference type="InterPro" id="IPR008656">
    <property type="entry name" value="Inositol_tetrakis-P_1-kinase"/>
</dbReference>
<keyword evidence="19" id="KW-0175">Coiled coil</keyword>
<dbReference type="PRINTS" id="PR00404">
    <property type="entry name" value="MADSDOMAIN"/>
</dbReference>
<dbReference type="InterPro" id="IPR041429">
    <property type="entry name" value="ITPK1_N"/>
</dbReference>
<dbReference type="InterPro" id="IPR002100">
    <property type="entry name" value="TF_MADSbox"/>
</dbReference>
<keyword evidence="6" id="KW-0479">Metal-binding</keyword>
<dbReference type="GO" id="GO:0005524">
    <property type="term" value="F:ATP binding"/>
    <property type="evidence" value="ECO:0007669"/>
    <property type="project" value="UniProtKB-KW"/>
</dbReference>
<keyword evidence="23" id="KW-1185">Reference proteome</keyword>
<dbReference type="GO" id="GO:0052726">
    <property type="term" value="F:inositol-1,3,4-trisphosphate 5-kinase activity"/>
    <property type="evidence" value="ECO:0007669"/>
    <property type="project" value="InterPro"/>
</dbReference>
<sequence>MGKEEERVFNFQNLKQLLSNKFSLDFGETPQYSWLDSRSAIRNVIYDALRFKFLENIRTRDSISCVIRNSLFPYWFLGGAEMRIAREVSSQGEAEMEGKEVNAVRGGGSPQPQELVVGYALTAKKKSSFLKPKFIGLARSKGISFVAIDVSKPLSEQGHFDIVLHKAACSLQLSGKEWREVIEDYGQKHPEVIIIDPPDAIQRLQNRQSMLQHVADLNLSDCYGKIGIPRHLVVIEDPTSIPFEVAKAGMKFPLVAKPLVVDDSAKSHDLCLVYEEMSLFELEPPLVIQEFVNHGGLLFKVYVIGETIKVVRRFSLPNISEFELSKVAGIVRFPRVSSAEASADNADLDPSIAELPPQPLLQMLARDLRRSLDASSSQKRRSKGRQKIEMKKMSNESNLQVTFSKRRNGLFKKASELCTLCGAEVALIVFSPGEKAFSFGHPNVEATLDRYLNRGPGPRALPPASMQIMEAHRNANVRDLNTQLMDAMAQLEAEKKRGDELNGRQKEMEALFWWAKPHESMSRDQLVTLKARLEDLKKNITREADRLLIHSAANAQFYARTAASAPPPAPPALPVGAPPLPPTPAFHPPMPMPMPPPPPPAAAMQNPMFERNMMPPQQPQAPPVLPPQGFGSYENEMGGGRAGGGGYGGSGYY</sequence>
<evidence type="ECO:0000256" key="2">
    <source>
        <dbReference type="ARBA" id="ARBA00004123"/>
    </source>
</evidence>
<evidence type="ECO:0000256" key="19">
    <source>
        <dbReference type="SAM" id="Coils"/>
    </source>
</evidence>
<keyword evidence="5" id="KW-0808">Transferase</keyword>
<comment type="caution">
    <text evidence="22">The sequence shown here is derived from an EMBL/GenBank/DDBJ whole genome shotgun (WGS) entry which is preliminary data.</text>
</comment>
<evidence type="ECO:0000256" key="13">
    <source>
        <dbReference type="ARBA" id="ARBA00023163"/>
    </source>
</evidence>
<dbReference type="GO" id="GO:0000977">
    <property type="term" value="F:RNA polymerase II transcription regulatory region sequence-specific DNA binding"/>
    <property type="evidence" value="ECO:0007669"/>
    <property type="project" value="InterPro"/>
</dbReference>
<evidence type="ECO:0000256" key="10">
    <source>
        <dbReference type="ARBA" id="ARBA00022842"/>
    </source>
</evidence>
<evidence type="ECO:0000256" key="20">
    <source>
        <dbReference type="SAM" id="MobiDB-lite"/>
    </source>
</evidence>
<feature type="domain" description="MADS-box" evidence="21">
    <location>
        <begin position="383"/>
        <end position="443"/>
    </location>
</feature>
<keyword evidence="14" id="KW-0539">Nucleus</keyword>
<evidence type="ECO:0000256" key="3">
    <source>
        <dbReference type="ARBA" id="ARBA00009601"/>
    </source>
</evidence>
<dbReference type="Gene3D" id="6.10.140.920">
    <property type="match status" value="1"/>
</dbReference>
<evidence type="ECO:0000313" key="23">
    <source>
        <dbReference type="Proteomes" id="UP000634136"/>
    </source>
</evidence>
<comment type="catalytic activity">
    <reaction evidence="17">
        <text>1D-myo-inositol 1,3,4-trisphosphate + ATP = 1D-myo-inositol 1,3,4,6-tetrakisphosphate + ADP + H(+)</text>
        <dbReference type="Rhea" id="RHEA:20940"/>
        <dbReference type="ChEBI" id="CHEBI:15378"/>
        <dbReference type="ChEBI" id="CHEBI:30616"/>
        <dbReference type="ChEBI" id="CHEBI:57660"/>
        <dbReference type="ChEBI" id="CHEBI:58414"/>
        <dbReference type="ChEBI" id="CHEBI:456216"/>
        <dbReference type="EC" id="2.7.1.159"/>
    </reaction>
    <physiologicalReaction direction="left-to-right" evidence="17">
        <dbReference type="Rhea" id="RHEA:20941"/>
    </physiologicalReaction>
</comment>
<dbReference type="Pfam" id="PF00319">
    <property type="entry name" value="SRF-TF"/>
    <property type="match status" value="1"/>
</dbReference>
<evidence type="ECO:0000256" key="4">
    <source>
        <dbReference type="ARBA" id="ARBA00011245"/>
    </source>
</evidence>
<dbReference type="GO" id="GO:0052725">
    <property type="term" value="F:inositol-1,3,4-trisphosphate 6-kinase activity"/>
    <property type="evidence" value="ECO:0007669"/>
    <property type="project" value="InterPro"/>
</dbReference>